<dbReference type="CDD" id="cd16430">
    <property type="entry name" value="TraB"/>
    <property type="match status" value="1"/>
</dbReference>
<keyword evidence="2" id="KW-1133">Transmembrane helix</keyword>
<dbReference type="RefSeq" id="WP_002256876.1">
    <property type="nucleotide sequence ID" value="NZ_CP020401.2"/>
</dbReference>
<name>A0A378VNY5_NEIME</name>
<dbReference type="InterPro" id="IPR005498">
    <property type="entry name" value="T4SS_VirB10/TraB/TrbI"/>
</dbReference>
<dbReference type="Proteomes" id="UP000254176">
    <property type="component" value="Unassembled WGS sequence"/>
</dbReference>
<reference evidence="3 4" key="1">
    <citation type="submission" date="2018-06" db="EMBL/GenBank/DDBJ databases">
        <authorList>
            <consortium name="Pathogen Informatics"/>
            <person name="Doyle S."/>
        </authorList>
    </citation>
    <scope>NUCLEOTIDE SEQUENCE [LARGE SCALE GENOMIC DNA]</scope>
    <source>
        <strain evidence="3 4">NCTC8554</strain>
    </source>
</reference>
<evidence type="ECO:0000313" key="4">
    <source>
        <dbReference type="Proteomes" id="UP000254176"/>
    </source>
</evidence>
<protein>
    <submittedName>
        <fullName evidence="3">Protein TraB</fullName>
    </submittedName>
</protein>
<dbReference type="Pfam" id="PF03743">
    <property type="entry name" value="TrbI"/>
    <property type="match status" value="1"/>
</dbReference>
<keyword evidence="2" id="KW-0472">Membrane</keyword>
<accession>A0A378VNY5</accession>
<proteinExistence type="predicted"/>
<organism evidence="3 4">
    <name type="scientific">Neisseria meningitidis</name>
    <dbReference type="NCBI Taxonomy" id="487"/>
    <lineage>
        <taxon>Bacteria</taxon>
        <taxon>Pseudomonadati</taxon>
        <taxon>Pseudomonadota</taxon>
        <taxon>Betaproteobacteria</taxon>
        <taxon>Neisseriales</taxon>
        <taxon>Neisseriaceae</taxon>
        <taxon>Neisseria</taxon>
    </lineage>
</organism>
<evidence type="ECO:0000256" key="1">
    <source>
        <dbReference type="SAM" id="MobiDB-lite"/>
    </source>
</evidence>
<sequence>MRVKVNKFKLSAARKRQLAIAGMVAGSMAAIVGSAIYVIEGNKKKSAEVTQVQNKQQILRTDFTSPQAGITDNSLWMNTESSKIEDANRKISELETMVQELKEKENSSNSDASKGLGPDGLGKPPAISGIGDNGQLPPVPPAGTLPNGVPPADRSIERKIVSGSMNDVELQTGTTGAANSGNPNENVRVSPQLKEAEWVKSKTPRMNIEVVEDGGKVVVSQGKFRARDSYIPSGTFFRSVLLGGVDAPTGGEAQNASPHPVLMRVTDFAQLPNRFKYNFRECFVTGQAYGDISSERAYIRLQNLSCVGTDGRAIDMPVKGYVAGEDGKTGVRGNLVTKQGQLLANALMSGVISGMGKGVSEAFKVTNNTAFGSTTSVRGSDQYRAGIASGIGGAADRLAEYYIKLADKVFPVVEVNAGRQVDVVLTQGIEIDTGETK</sequence>
<feature type="region of interest" description="Disordered" evidence="1">
    <location>
        <begin position="100"/>
        <end position="153"/>
    </location>
</feature>
<dbReference type="EMBL" id="UGRP01000001">
    <property type="protein sequence ID" value="SUA18690.1"/>
    <property type="molecule type" value="Genomic_DNA"/>
</dbReference>
<evidence type="ECO:0000313" key="3">
    <source>
        <dbReference type="EMBL" id="SUA18690.1"/>
    </source>
</evidence>
<evidence type="ECO:0000256" key="2">
    <source>
        <dbReference type="SAM" id="Phobius"/>
    </source>
</evidence>
<dbReference type="AlphaFoldDB" id="A0A378VNY5"/>
<keyword evidence="2" id="KW-0812">Transmembrane</keyword>
<feature type="transmembrane region" description="Helical" evidence="2">
    <location>
        <begin position="20"/>
        <end position="39"/>
    </location>
</feature>
<gene>
    <name evidence="3" type="ORF">NCTC8554_00369</name>
</gene>